<evidence type="ECO:0000313" key="6">
    <source>
        <dbReference type="EMBL" id="CAL2104057.1"/>
    </source>
</evidence>
<evidence type="ECO:0000256" key="1">
    <source>
        <dbReference type="ARBA" id="ARBA00004196"/>
    </source>
</evidence>
<dbReference type="InterPro" id="IPR050553">
    <property type="entry name" value="Thioredoxin_ResA/DsbE_sf"/>
</dbReference>
<dbReference type="InterPro" id="IPR036249">
    <property type="entry name" value="Thioredoxin-like_sf"/>
</dbReference>
<accession>A0ABM9PEL1</accession>
<evidence type="ECO:0000313" key="7">
    <source>
        <dbReference type="Proteomes" id="UP001497527"/>
    </source>
</evidence>
<dbReference type="RefSeq" id="WP_348717966.1">
    <property type="nucleotide sequence ID" value="NZ_CAXJIO010000014.1"/>
</dbReference>
<name>A0ABM9PEL1_9FLAO</name>
<keyword evidence="7" id="KW-1185">Reference proteome</keyword>
<dbReference type="InterPro" id="IPR000866">
    <property type="entry name" value="AhpC/TSA"/>
</dbReference>
<dbReference type="Pfam" id="PF00578">
    <property type="entry name" value="AhpC-TSA"/>
    <property type="match status" value="1"/>
</dbReference>
<organism evidence="6 7">
    <name type="scientific">Tenacibaculum polynesiense</name>
    <dbReference type="NCBI Taxonomy" id="3137857"/>
    <lineage>
        <taxon>Bacteria</taxon>
        <taxon>Pseudomonadati</taxon>
        <taxon>Bacteroidota</taxon>
        <taxon>Flavobacteriia</taxon>
        <taxon>Flavobacteriales</taxon>
        <taxon>Flavobacteriaceae</taxon>
        <taxon>Tenacibaculum</taxon>
    </lineage>
</organism>
<dbReference type="EMBL" id="CAXJIO010000014">
    <property type="protein sequence ID" value="CAL2104057.1"/>
    <property type="molecule type" value="Genomic_DNA"/>
</dbReference>
<dbReference type="Gene3D" id="3.40.30.10">
    <property type="entry name" value="Glutaredoxin"/>
    <property type="match status" value="1"/>
</dbReference>
<comment type="subcellular location">
    <subcellularLocation>
        <location evidence="1">Cell envelope</location>
    </subcellularLocation>
</comment>
<evidence type="ECO:0000259" key="5">
    <source>
        <dbReference type="PROSITE" id="PS51352"/>
    </source>
</evidence>
<reference evidence="6 7" key="1">
    <citation type="submission" date="2024-05" db="EMBL/GenBank/DDBJ databases">
        <authorList>
            <person name="Duchaud E."/>
        </authorList>
    </citation>
    <scope>NUCLEOTIDE SEQUENCE [LARGE SCALE GENOMIC DNA]</scope>
    <source>
        <strain evidence="6">Ena-SAMPLE-TAB-13-05-2024-13:56:06:370-140308</strain>
    </source>
</reference>
<feature type="domain" description="Thioredoxin" evidence="5">
    <location>
        <begin position="194"/>
        <end position="338"/>
    </location>
</feature>
<keyword evidence="2" id="KW-0201">Cytochrome c-type biogenesis</keyword>
<comment type="caution">
    <text evidence="6">The sequence shown here is derived from an EMBL/GenBank/DDBJ whole genome shotgun (WGS) entry which is preliminary data.</text>
</comment>
<dbReference type="SUPFAM" id="SSF52833">
    <property type="entry name" value="Thioredoxin-like"/>
    <property type="match status" value="1"/>
</dbReference>
<dbReference type="PROSITE" id="PS51352">
    <property type="entry name" value="THIOREDOXIN_2"/>
    <property type="match status" value="1"/>
</dbReference>
<sequence>MKKIIYAAMVSLAIVSCKKESNDFVTLSGTITNKNSDSLVISNRQKGFKKVIKVDENGSFKDTMKVDDGYFRAFDGKEMATLYLKNGAEVNMTLDAKEFDETLKFTGKGADESAFLAKFGLLQEAFFNENKNLFDLPQEEFDSKLSTYVKDLNTALTSVSLDSAFSAGQKSDLGRMEEYYKKMHNQKLMIKTKLAKGTPSPIFENYENFKGGTTSLADLKGKYVYIDLWATWCNPCKREIPFLQKVEKQFHDKDIEFVSISIDQKKDHDTWKKMVEDKALTGVQLFADNDWKSQFVQDYMVSGIPRFILLDKEGNIISPDAPRPSSPELVEVLNALNM</sequence>
<dbReference type="PANTHER" id="PTHR42852:SF6">
    <property type="entry name" value="THIOL:DISULFIDE INTERCHANGE PROTEIN DSBE"/>
    <property type="match status" value="1"/>
</dbReference>
<gene>
    <name evidence="6" type="ORF">T190423A01A_50305</name>
</gene>
<keyword evidence="4" id="KW-0676">Redox-active center</keyword>
<dbReference type="GO" id="GO:0016853">
    <property type="term" value="F:isomerase activity"/>
    <property type="evidence" value="ECO:0007669"/>
    <property type="project" value="UniProtKB-KW"/>
</dbReference>
<evidence type="ECO:0000256" key="3">
    <source>
        <dbReference type="ARBA" id="ARBA00023157"/>
    </source>
</evidence>
<proteinExistence type="predicted"/>
<dbReference type="Proteomes" id="UP001497527">
    <property type="component" value="Unassembled WGS sequence"/>
</dbReference>
<dbReference type="PANTHER" id="PTHR42852">
    <property type="entry name" value="THIOL:DISULFIDE INTERCHANGE PROTEIN DSBE"/>
    <property type="match status" value="1"/>
</dbReference>
<evidence type="ECO:0000256" key="2">
    <source>
        <dbReference type="ARBA" id="ARBA00022748"/>
    </source>
</evidence>
<dbReference type="PROSITE" id="PS51257">
    <property type="entry name" value="PROKAR_LIPOPROTEIN"/>
    <property type="match status" value="1"/>
</dbReference>
<keyword evidence="3" id="KW-1015">Disulfide bond</keyword>
<dbReference type="InterPro" id="IPR013766">
    <property type="entry name" value="Thioredoxin_domain"/>
</dbReference>
<dbReference type="CDD" id="cd02966">
    <property type="entry name" value="TlpA_like_family"/>
    <property type="match status" value="1"/>
</dbReference>
<evidence type="ECO:0000256" key="4">
    <source>
        <dbReference type="ARBA" id="ARBA00023284"/>
    </source>
</evidence>
<keyword evidence="6" id="KW-0413">Isomerase</keyword>
<protein>
    <submittedName>
        <fullName evidence="6">Thiol-disulfide isomerase or thioredoxin</fullName>
    </submittedName>
</protein>